<evidence type="ECO:0000313" key="1">
    <source>
        <dbReference type="EMBL" id="DAF90298.1"/>
    </source>
</evidence>
<reference evidence="1" key="1">
    <citation type="journal article" date="2021" name="Proc. Natl. Acad. Sci. U.S.A.">
        <title>A Catalog of Tens of Thousands of Viruses from Human Metagenomes Reveals Hidden Associations with Chronic Diseases.</title>
        <authorList>
            <person name="Tisza M.J."/>
            <person name="Buck C.B."/>
        </authorList>
    </citation>
    <scope>NUCLEOTIDE SEQUENCE</scope>
    <source>
        <strain evidence="1">Cthau23</strain>
    </source>
</reference>
<name>A0A8S5U7A2_9CAUD</name>
<dbReference type="EMBL" id="BK016024">
    <property type="protein sequence ID" value="DAF90298.1"/>
    <property type="molecule type" value="Genomic_DNA"/>
</dbReference>
<organism evidence="1">
    <name type="scientific">Podoviridae sp. cthau23</name>
    <dbReference type="NCBI Taxonomy" id="2825268"/>
    <lineage>
        <taxon>Viruses</taxon>
        <taxon>Duplodnaviria</taxon>
        <taxon>Heunggongvirae</taxon>
        <taxon>Uroviricota</taxon>
        <taxon>Caudoviricetes</taxon>
    </lineage>
</organism>
<protein>
    <submittedName>
        <fullName evidence="1">Uncharacterized protein</fullName>
    </submittedName>
</protein>
<proteinExistence type="predicted"/>
<sequence length="31" mass="3438">MKIKTKHVSYNTLACPGVSRETHQNLGSCAY</sequence>
<accession>A0A8S5U7A2</accession>